<gene>
    <name evidence="2" type="ORF">GCM10022419_028780</name>
</gene>
<proteinExistence type="predicted"/>
<organism evidence="2 3">
    <name type="scientific">Nonomuraea rosea</name>
    <dbReference type="NCBI Taxonomy" id="638574"/>
    <lineage>
        <taxon>Bacteria</taxon>
        <taxon>Bacillati</taxon>
        <taxon>Actinomycetota</taxon>
        <taxon>Actinomycetes</taxon>
        <taxon>Streptosporangiales</taxon>
        <taxon>Streptosporangiaceae</taxon>
        <taxon>Nonomuraea</taxon>
    </lineage>
</organism>
<comment type="caution">
    <text evidence="2">The sequence shown here is derived from an EMBL/GenBank/DDBJ whole genome shotgun (WGS) entry which is preliminary data.</text>
</comment>
<dbReference type="Proteomes" id="UP001500630">
    <property type="component" value="Unassembled WGS sequence"/>
</dbReference>
<evidence type="ECO:0000256" key="1">
    <source>
        <dbReference type="SAM" id="MobiDB-lite"/>
    </source>
</evidence>
<name>A0ABP6W6P8_9ACTN</name>
<dbReference type="EMBL" id="BAABDQ010000005">
    <property type="protein sequence ID" value="GAA3546840.1"/>
    <property type="molecule type" value="Genomic_DNA"/>
</dbReference>
<feature type="compositionally biased region" description="Basic and acidic residues" evidence="1">
    <location>
        <begin position="174"/>
        <end position="186"/>
    </location>
</feature>
<evidence type="ECO:0000313" key="3">
    <source>
        <dbReference type="Proteomes" id="UP001500630"/>
    </source>
</evidence>
<feature type="region of interest" description="Disordered" evidence="1">
    <location>
        <begin position="115"/>
        <end position="216"/>
    </location>
</feature>
<evidence type="ECO:0000313" key="2">
    <source>
        <dbReference type="EMBL" id="GAA3546840.1"/>
    </source>
</evidence>
<accession>A0ABP6W6P8</accession>
<dbReference type="Gene3D" id="3.20.20.140">
    <property type="entry name" value="Metal-dependent hydrolases"/>
    <property type="match status" value="1"/>
</dbReference>
<protein>
    <submittedName>
        <fullName evidence="2">Uncharacterized protein</fullName>
    </submittedName>
</protein>
<keyword evidence="3" id="KW-1185">Reference proteome</keyword>
<dbReference type="NCBIfam" id="NF038032">
    <property type="entry name" value="CehA_McbA_metalo"/>
    <property type="match status" value="1"/>
</dbReference>
<reference evidence="3" key="1">
    <citation type="journal article" date="2019" name="Int. J. Syst. Evol. Microbiol.">
        <title>The Global Catalogue of Microorganisms (GCM) 10K type strain sequencing project: providing services to taxonomists for standard genome sequencing and annotation.</title>
        <authorList>
            <consortium name="The Broad Institute Genomics Platform"/>
            <consortium name="The Broad Institute Genome Sequencing Center for Infectious Disease"/>
            <person name="Wu L."/>
            <person name="Ma J."/>
        </authorList>
    </citation>
    <scope>NUCLEOTIDE SEQUENCE [LARGE SCALE GENOMIC DNA]</scope>
    <source>
        <strain evidence="3">JCM 17326</strain>
    </source>
</reference>
<sequence length="789" mass="85258">MLPERVAGALEEYGRLLDAHGITWGEPEIHYVKFFARRRVLPPALFDRFWQLVFRAVAESHPGEPLDQLAARLDEPDYDRVLRDTLDGELPGHLVALRVGPDGVVLEGAPKTVLLPAPPLRSVQGEGKGEGKGRRSARVTLRRAGETPFVLLSGGARRKSKDSAPDGGARRKSKDSVPDSGVRRAATDPAAGGAARRPTTDPVAGGGAGLVPSVPLPGRGEERISLLIDSSLDDTCLVGVDDEQRRLAPRGAWLVEVDHDSAIVVDGARVRLDLLLRPTPAARLRLRAGMPCRWSVMAADGAGWFPPDTPSRHDYHGRPYFHGDDLLLDVPCVPLTITVTRGMEYDEATLELTPDPAEEHLIELTPKRLYDAPARGWFGGDMHVHLNWAGDLVGLPADAAAAQHGEDLHVLNLLAGNVAGSRVYDREALEHWTGEDLPWSDATHVARMGVEYRNDLLGHVYAFAPRAAPRRYHTGFAGDSDWPPNADGLRELRGLGALVGYSHPFHTPISDGDPPKGVVSPVPRNCAARELVADAALGLVDSLDVLTHASIPATAAVYRRLIGAGNRLAVTAGTDAMISFTRSDNQSNPPGWARVYARTEGELTARSFAAAVRAGRTFATTGPWLEMTVDGHGPGHVIHARKGQRVTVTAAAIGPEVAAVRIRTADGVRAGAERLPGDFARPGGAGRAEALTVTADFVVDEPTYVVAEVLCDPHPRTMTATGYALTSPVYVDVDGRQVARRDDVRWCLEWLDLLEELIRQHARLASPYQFGDHVSLLEQARTIYRARLS</sequence>
<feature type="compositionally biased region" description="Low complexity" evidence="1">
    <location>
        <begin position="187"/>
        <end position="201"/>
    </location>
</feature>